<name>N8WZQ0_ACIGI</name>
<dbReference type="Proteomes" id="UP000013148">
    <property type="component" value="Unassembled WGS sequence"/>
</dbReference>
<evidence type="ECO:0000313" key="2">
    <source>
        <dbReference type="Proteomes" id="UP000013148"/>
    </source>
</evidence>
<evidence type="ECO:0000313" key="1">
    <source>
        <dbReference type="EMBL" id="ENV17461.1"/>
    </source>
</evidence>
<proteinExistence type="predicted"/>
<dbReference type="AlphaFoldDB" id="N8WZQ0"/>
<dbReference type="PATRIC" id="fig|1217656.3.peg.2126"/>
<reference evidence="1 2" key="1">
    <citation type="submission" date="2013-02" db="EMBL/GenBank/DDBJ databases">
        <title>The Genome Sequence of Acinetobacter guillouiae NIPH 991.</title>
        <authorList>
            <consortium name="The Broad Institute Genome Sequencing Platform"/>
            <consortium name="The Broad Institute Genome Sequencing Center for Infectious Disease"/>
            <person name="Cerqueira G."/>
            <person name="Feldgarden M."/>
            <person name="Courvalin P."/>
            <person name="Perichon B."/>
            <person name="Grillot-Courvalin C."/>
            <person name="Clermont D."/>
            <person name="Rocha E."/>
            <person name="Yoon E.-J."/>
            <person name="Nemec A."/>
            <person name="Walker B."/>
            <person name="Young S.K."/>
            <person name="Zeng Q."/>
            <person name="Gargeya S."/>
            <person name="Fitzgerald M."/>
            <person name="Haas B."/>
            <person name="Abouelleil A."/>
            <person name="Alvarado L."/>
            <person name="Arachchi H.M."/>
            <person name="Berlin A.M."/>
            <person name="Chapman S.B."/>
            <person name="Dewar J."/>
            <person name="Goldberg J."/>
            <person name="Griggs A."/>
            <person name="Gujja S."/>
            <person name="Hansen M."/>
            <person name="Howarth C."/>
            <person name="Imamovic A."/>
            <person name="Larimer J."/>
            <person name="McCowan C."/>
            <person name="Murphy C."/>
            <person name="Neiman D."/>
            <person name="Pearson M."/>
            <person name="Priest M."/>
            <person name="Roberts A."/>
            <person name="Saif S."/>
            <person name="Shea T."/>
            <person name="Sisk P."/>
            <person name="Sykes S."/>
            <person name="Wortman J."/>
            <person name="Nusbaum C."/>
            <person name="Birren B."/>
        </authorList>
    </citation>
    <scope>NUCLEOTIDE SEQUENCE [LARGE SCALE GENOMIC DNA]</scope>
    <source>
        <strain evidence="1 2">NIPH 991</strain>
    </source>
</reference>
<accession>N8WZQ0</accession>
<dbReference type="RefSeq" id="WP_004819955.1">
    <property type="nucleotide sequence ID" value="NZ_KB849456.1"/>
</dbReference>
<organism evidence="1 2">
    <name type="scientific">Acinetobacter guillouiae NIPH 991</name>
    <dbReference type="NCBI Taxonomy" id="1217656"/>
    <lineage>
        <taxon>Bacteria</taxon>
        <taxon>Pseudomonadati</taxon>
        <taxon>Pseudomonadota</taxon>
        <taxon>Gammaproteobacteria</taxon>
        <taxon>Moraxellales</taxon>
        <taxon>Moraxellaceae</taxon>
        <taxon>Acinetobacter</taxon>
    </lineage>
</organism>
<dbReference type="HOGENOM" id="CLU_165251_0_0_6"/>
<evidence type="ECO:0008006" key="3">
    <source>
        <dbReference type="Google" id="ProtNLM"/>
    </source>
</evidence>
<sequence length="120" mass="13245">MAGGSQIIINKDGITIITPAKFEVKAGQHTFKNGAEVGVDIQGLPAYEAYNEKFQMLLPSGEPMSKVDYKISNDGNEFISQTDNKGRSKRIHSPKEENLKLDLNWINLEVDPTEHEGGAE</sequence>
<gene>
    <name evidence="1" type="ORF">F964_02175</name>
</gene>
<comment type="caution">
    <text evidence="1">The sequence shown here is derived from an EMBL/GenBank/DDBJ whole genome shotgun (WGS) entry which is preliminary data.</text>
</comment>
<protein>
    <recommendedName>
        <fullName evidence="3">DUF2345 domain-containing protein</fullName>
    </recommendedName>
</protein>
<keyword evidence="2" id="KW-1185">Reference proteome</keyword>
<dbReference type="EMBL" id="APPJ01000010">
    <property type="protein sequence ID" value="ENV17461.1"/>
    <property type="molecule type" value="Genomic_DNA"/>
</dbReference>
<dbReference type="eggNOG" id="COG4253">
    <property type="taxonomic scope" value="Bacteria"/>
</dbReference>